<feature type="compositionally biased region" description="Low complexity" evidence="1">
    <location>
        <begin position="178"/>
        <end position="196"/>
    </location>
</feature>
<feature type="compositionally biased region" description="Low complexity" evidence="1">
    <location>
        <begin position="63"/>
        <end position="87"/>
    </location>
</feature>
<organism evidence="2">
    <name type="scientific">freshwater metagenome</name>
    <dbReference type="NCBI Taxonomy" id="449393"/>
    <lineage>
        <taxon>unclassified sequences</taxon>
        <taxon>metagenomes</taxon>
        <taxon>ecological metagenomes</taxon>
    </lineage>
</organism>
<protein>
    <submittedName>
        <fullName evidence="2">Unannotated protein</fullName>
    </submittedName>
</protein>
<dbReference type="AlphaFoldDB" id="A0A6J7QHL6"/>
<proteinExistence type="predicted"/>
<evidence type="ECO:0000313" key="2">
    <source>
        <dbReference type="EMBL" id="CAB5016485.1"/>
    </source>
</evidence>
<evidence type="ECO:0000256" key="1">
    <source>
        <dbReference type="SAM" id="MobiDB-lite"/>
    </source>
</evidence>
<reference evidence="2" key="1">
    <citation type="submission" date="2020-05" db="EMBL/GenBank/DDBJ databases">
        <authorList>
            <person name="Chiriac C."/>
            <person name="Salcher M."/>
            <person name="Ghai R."/>
            <person name="Kavagutti S V."/>
        </authorList>
    </citation>
    <scope>NUCLEOTIDE SEQUENCE</scope>
</reference>
<feature type="compositionally biased region" description="Low complexity" evidence="1">
    <location>
        <begin position="13"/>
        <end position="34"/>
    </location>
</feature>
<sequence>MSERKTSSRVGRRSTTSSMATPAASRARTASTSTMLPPETGADTRRSSSDTLGAASLTDRRAATASSSWARSRTTTSSRSPPTSSLSASLVPCAITRPWSMTTMSWASWSASSRYWVVSSTVVPSLTRSLITDHTSSRERGSSPVVGSSRKRMRGCATSDAARSTLRRMPPLNVRTGRSAASARSNRSRSSSARASTHLPGRW</sequence>
<feature type="region of interest" description="Disordered" evidence="1">
    <location>
        <begin position="1"/>
        <end position="87"/>
    </location>
</feature>
<feature type="region of interest" description="Disordered" evidence="1">
    <location>
        <begin position="133"/>
        <end position="203"/>
    </location>
</feature>
<gene>
    <name evidence="2" type="ORF">UFOPK3992_01487</name>
</gene>
<name>A0A6J7QHL6_9ZZZZ</name>
<dbReference type="EMBL" id="CAFBOZ010000233">
    <property type="protein sequence ID" value="CAB5016485.1"/>
    <property type="molecule type" value="Genomic_DNA"/>
</dbReference>
<accession>A0A6J7QHL6</accession>